<dbReference type="PANTHER" id="PTHR33214:SF31">
    <property type="entry name" value="BIFUNCTIONAL INHIBITOR_PLANT LIPID TRANSFER PROTEIN_SEED STORAGE HELICAL DOMAIN-CONTAINING PROTEIN"/>
    <property type="match status" value="1"/>
</dbReference>
<keyword evidence="2" id="KW-0446">Lipid-binding</keyword>
<dbReference type="PANTHER" id="PTHR33214">
    <property type="entry name" value="BIFUNCTIONAL INHIBITOR/LIPID-TRANSFER PROTEIN/SEED STORAGE 2S ALBUMIN SUPERFAMILY PROTEIN"/>
    <property type="match status" value="1"/>
</dbReference>
<reference evidence="4" key="1">
    <citation type="submission" date="2018-08" db="EMBL/GenBank/DDBJ databases">
        <authorList>
            <person name="Rossello M."/>
        </authorList>
    </citation>
    <scope>NUCLEOTIDE SEQUENCE [LARGE SCALE GENOMIC DNA]</scope>
    <source>
        <strain evidence="4">cv. Chinese Spring</strain>
    </source>
</reference>
<dbReference type="Proteomes" id="UP000019116">
    <property type="component" value="Chromosome 2D"/>
</dbReference>
<reference evidence="4" key="2">
    <citation type="submission" date="2018-10" db="UniProtKB">
        <authorList>
            <consortium name="EnsemblPlants"/>
        </authorList>
    </citation>
    <scope>IDENTIFICATION</scope>
</reference>
<dbReference type="GO" id="GO:0006869">
    <property type="term" value="P:lipid transport"/>
    <property type="evidence" value="ECO:0007669"/>
    <property type="project" value="InterPro"/>
</dbReference>
<dbReference type="Gramene" id="TraesWEE_scaffold_071307_01G000300.1">
    <property type="protein sequence ID" value="TraesWEE_scaffold_071307_01G000300.1"/>
    <property type="gene ID" value="TraesWEE_scaffold_071307_01G000300"/>
</dbReference>
<protein>
    <recommendedName>
        <fullName evidence="6">Bifunctional inhibitor/plant lipid transfer protein/seed storage helical domain-containing protein</fullName>
    </recommendedName>
</protein>
<dbReference type="Gene3D" id="1.10.110.10">
    <property type="entry name" value="Plant lipid-transfer and hydrophobic proteins"/>
    <property type="match status" value="1"/>
</dbReference>
<sequence length="95" mass="10550">MARPAAVIMCAVFIVVVPLSAVVAELECRPQLLLACDPAIRDGKAPTTLCCSNLRAEEVCICKYRQDPMYRRYIPGPYFPEITTSCGIHLECLFI</sequence>
<evidence type="ECO:0000256" key="1">
    <source>
        <dbReference type="ARBA" id="ARBA00022448"/>
    </source>
</evidence>
<evidence type="ECO:0000313" key="5">
    <source>
        <dbReference type="Proteomes" id="UP000019116"/>
    </source>
</evidence>
<evidence type="ECO:0008006" key="6">
    <source>
        <dbReference type="Google" id="ProtNLM"/>
    </source>
</evidence>
<evidence type="ECO:0000313" key="4">
    <source>
        <dbReference type="EnsemblPlants" id="TraesCS2D02G536004.1.cds1"/>
    </source>
</evidence>
<evidence type="ECO:0000256" key="3">
    <source>
        <dbReference type="SAM" id="SignalP"/>
    </source>
</evidence>
<keyword evidence="1" id="KW-0813">Transport</keyword>
<dbReference type="GO" id="GO:0008289">
    <property type="term" value="F:lipid binding"/>
    <property type="evidence" value="ECO:0007669"/>
    <property type="project" value="UniProtKB-KW"/>
</dbReference>
<proteinExistence type="predicted"/>
<dbReference type="OrthoDB" id="665742at2759"/>
<dbReference type="InterPro" id="IPR036312">
    <property type="entry name" value="Bifun_inhib/LTP/seed_sf"/>
</dbReference>
<dbReference type="Gramene" id="TraesCAD_scaffold_041511_01G000300.1">
    <property type="protein sequence ID" value="TraesCAD_scaffold_041511_01G000300.1"/>
    <property type="gene ID" value="TraesCAD_scaffold_041511_01G000300"/>
</dbReference>
<dbReference type="EnsemblPlants" id="TraesCS2D02G536004.1">
    <property type="protein sequence ID" value="TraesCS2D02G536004.1.cds1"/>
    <property type="gene ID" value="TraesCS2D02G536004"/>
</dbReference>
<accession>A0A3B6DM65</accession>
<dbReference type="SMR" id="A0A3B6DM65"/>
<organism evidence="4">
    <name type="scientific">Triticum aestivum</name>
    <name type="common">Wheat</name>
    <dbReference type="NCBI Taxonomy" id="4565"/>
    <lineage>
        <taxon>Eukaryota</taxon>
        <taxon>Viridiplantae</taxon>
        <taxon>Streptophyta</taxon>
        <taxon>Embryophyta</taxon>
        <taxon>Tracheophyta</taxon>
        <taxon>Spermatophyta</taxon>
        <taxon>Magnoliopsida</taxon>
        <taxon>Liliopsida</taxon>
        <taxon>Poales</taxon>
        <taxon>Poaceae</taxon>
        <taxon>BOP clade</taxon>
        <taxon>Pooideae</taxon>
        <taxon>Triticodae</taxon>
        <taxon>Triticeae</taxon>
        <taxon>Triticinae</taxon>
        <taxon>Triticum</taxon>
    </lineage>
</organism>
<dbReference type="Gramene" id="TraesCS2D02G536004.1">
    <property type="protein sequence ID" value="TraesCS2D02G536004.1.cds1"/>
    <property type="gene ID" value="TraesCS2D02G536004"/>
</dbReference>
<dbReference type="Gramene" id="TraesCLE_scaffold_027681_01G000300.1">
    <property type="protein sequence ID" value="TraesCLE_scaffold_027681_01G000300.1"/>
    <property type="gene ID" value="TraesCLE_scaffold_027681_01G000300"/>
</dbReference>
<dbReference type="SUPFAM" id="SSF47699">
    <property type="entry name" value="Bifunctional inhibitor/lipid-transfer protein/seed storage 2S albumin"/>
    <property type="match status" value="1"/>
</dbReference>
<dbReference type="InterPro" id="IPR033872">
    <property type="entry name" value="nsLTP2"/>
</dbReference>
<feature type="chain" id="PRO_5043173218" description="Bifunctional inhibitor/plant lipid transfer protein/seed storage helical domain-containing protein" evidence="3">
    <location>
        <begin position="25"/>
        <end position="95"/>
    </location>
</feature>
<feature type="signal peptide" evidence="3">
    <location>
        <begin position="1"/>
        <end position="24"/>
    </location>
</feature>
<dbReference type="AlphaFoldDB" id="A0A3B6DM65"/>
<keyword evidence="5" id="KW-1185">Reference proteome</keyword>
<evidence type="ECO:0000256" key="2">
    <source>
        <dbReference type="ARBA" id="ARBA00023121"/>
    </source>
</evidence>
<keyword evidence="3" id="KW-0732">Signal</keyword>
<dbReference type="Gramene" id="TraesROB_scaffold_036874_01G000300.1">
    <property type="protein sequence ID" value="TraesROB_scaffold_036874_01G000300.1"/>
    <property type="gene ID" value="TraesROB_scaffold_036874_01G000300"/>
</dbReference>
<name>A0A3B6DM65_WHEAT</name>
<dbReference type="Gramene" id="TraesCS2D03G1192300.1">
    <property type="protein sequence ID" value="TraesCS2D03G1192300.1.CDS1"/>
    <property type="gene ID" value="TraesCS2D03G1192300"/>
</dbReference>